<feature type="transmembrane region" description="Helical" evidence="1">
    <location>
        <begin position="396"/>
        <end position="421"/>
    </location>
</feature>
<feature type="transmembrane region" description="Helical" evidence="1">
    <location>
        <begin position="1012"/>
        <end position="1035"/>
    </location>
</feature>
<evidence type="ECO:0000256" key="1">
    <source>
        <dbReference type="SAM" id="Phobius"/>
    </source>
</evidence>
<keyword evidence="1" id="KW-0472">Membrane</keyword>
<dbReference type="Gene3D" id="3.30.70.1430">
    <property type="entry name" value="Multidrug efflux transporter AcrB pore domain"/>
    <property type="match status" value="2"/>
</dbReference>
<dbReference type="Pfam" id="PF00873">
    <property type="entry name" value="ACR_tran"/>
    <property type="match status" value="1"/>
</dbReference>
<feature type="transmembrane region" description="Helical" evidence="1">
    <location>
        <begin position="442"/>
        <end position="461"/>
    </location>
</feature>
<feature type="transmembrane region" description="Helical" evidence="1">
    <location>
        <begin position="980"/>
        <end position="1000"/>
    </location>
</feature>
<dbReference type="SUPFAM" id="SSF82693">
    <property type="entry name" value="Multidrug efflux transporter AcrB pore domain, PN1, PN2, PC1 and PC2 subdomains"/>
    <property type="match status" value="3"/>
</dbReference>
<reference evidence="3" key="1">
    <citation type="submission" date="2018-08" db="EMBL/GenBank/DDBJ databases">
        <authorList>
            <person name="Grouzdev D.S."/>
            <person name="Krutkina M.S."/>
        </authorList>
    </citation>
    <scope>NUCLEOTIDE SEQUENCE [LARGE SCALE GENOMIC DNA]</scope>
    <source>
        <strain evidence="3">4-11</strain>
    </source>
</reference>
<proteinExistence type="predicted"/>
<comment type="caution">
    <text evidence="2">The sequence shown here is derived from an EMBL/GenBank/DDBJ whole genome shotgun (WGS) entry which is preliminary data.</text>
</comment>
<keyword evidence="1" id="KW-0812">Transmembrane</keyword>
<dbReference type="Gene3D" id="3.30.2090.10">
    <property type="entry name" value="Multidrug efflux transporter AcrB TolC docking domain, DN and DC subdomains"/>
    <property type="match status" value="2"/>
</dbReference>
<reference evidence="2 3" key="2">
    <citation type="submission" date="2018-09" db="EMBL/GenBank/DDBJ databases">
        <title>Genome of Sphaerochaeta halotolerans strain 4-11.</title>
        <authorList>
            <person name="Nazina T.N."/>
            <person name="Sokolova D.S."/>
        </authorList>
    </citation>
    <scope>NUCLEOTIDE SEQUENCE [LARGE SCALE GENOMIC DNA]</scope>
    <source>
        <strain evidence="2 3">4-11</strain>
    </source>
</reference>
<evidence type="ECO:0000313" key="3">
    <source>
        <dbReference type="Proteomes" id="UP000264002"/>
    </source>
</evidence>
<dbReference type="InterPro" id="IPR001036">
    <property type="entry name" value="Acrflvin-R"/>
</dbReference>
<protein>
    <submittedName>
        <fullName evidence="2">Efflux RND transporter permease subunit</fullName>
    </submittedName>
</protein>
<dbReference type="InterPro" id="IPR027463">
    <property type="entry name" value="AcrB_DN_DC_subdom"/>
</dbReference>
<dbReference type="AlphaFoldDB" id="A0A372MH69"/>
<feature type="transmembrane region" description="Helical" evidence="1">
    <location>
        <begin position="906"/>
        <end position="926"/>
    </location>
</feature>
<feature type="transmembrane region" description="Helical" evidence="1">
    <location>
        <begin position="546"/>
        <end position="568"/>
    </location>
</feature>
<feature type="transmembrane region" description="Helical" evidence="1">
    <location>
        <begin position="12"/>
        <end position="34"/>
    </location>
</feature>
<feature type="transmembrane region" description="Helical" evidence="1">
    <location>
        <begin position="932"/>
        <end position="959"/>
    </location>
</feature>
<dbReference type="SUPFAM" id="SSF82714">
    <property type="entry name" value="Multidrug efflux transporter AcrB TolC docking domain, DN and DC subdomains"/>
    <property type="match status" value="2"/>
</dbReference>
<keyword evidence="3" id="KW-1185">Reference proteome</keyword>
<dbReference type="Gene3D" id="3.30.70.1440">
    <property type="entry name" value="Multidrug efflux transporter AcrB pore domain"/>
    <property type="match status" value="1"/>
</dbReference>
<dbReference type="GO" id="GO:0042910">
    <property type="term" value="F:xenobiotic transmembrane transporter activity"/>
    <property type="evidence" value="ECO:0007669"/>
    <property type="project" value="TreeGrafter"/>
</dbReference>
<accession>A0A372MH69</accession>
<dbReference type="Gene3D" id="1.20.1640.10">
    <property type="entry name" value="Multidrug efflux transporter AcrB transmembrane domain"/>
    <property type="match status" value="2"/>
</dbReference>
<evidence type="ECO:0000313" key="2">
    <source>
        <dbReference type="EMBL" id="RFU95102.1"/>
    </source>
</evidence>
<feature type="transmembrane region" description="Helical" evidence="1">
    <location>
        <begin position="370"/>
        <end position="390"/>
    </location>
</feature>
<dbReference type="SUPFAM" id="SSF82866">
    <property type="entry name" value="Multidrug efflux transporter AcrB transmembrane domain"/>
    <property type="match status" value="2"/>
</dbReference>
<dbReference type="Proteomes" id="UP000264002">
    <property type="component" value="Unassembled WGS sequence"/>
</dbReference>
<sequence>MSLTDTVVRRPTTIIVIFVLLTALALFIFPNLAVELFPEMDLPMVIVYSSYRGASPQTMESRVTKPIESAVSNVGGIKNISSTSSEGISMIMLEFAYGTDLDKASQSINDNLNLVADLLPNDASQPTIFKLNTNMVPVMNITLRSNSGKDSNELRALMEDVIQNQIDRVNGVSTTSINGGQDDIVQVAVDQNRLEAYGLTLSQVSYALNPQNVQVGAGAMVEGNLSYLLRTDAEFSSLEEIENVMIMSIPSYDSSGNVTGTSVIRLKDLATVSYAFRDATSQVYINGEPGVYLSVSKESDANTVQVAKRVHEVIDQLNTELPDDLSLEVIVDTSTMVESTINAVYQSLLFGVILVMVVLFIFLRSIKSTLIVGVAIPVSMLLTVLSMFFFGYSLNLMTLTGLILGLGMTVDGSIVVLENIFRYRERGAKLDAAAILGTKEMIVSITASTLTTVCVFVPMVLLRSNLEMLGEMITPMAGTIIISLLASLIVAITLVPVLTSSYVKIYTRKQKPLRWKVLRFIDDKAEDAFEALDRGYKRVLSLLIDYRWLTLLLVVLIMALTLQAYGAMHQSLYPTMSETSVTVSVTLPEGTTLETTENVLRDLEAKAKQDIVGYKDLIVTAGGGGLLGGMMGSGTNSGSLQIVLNDDEGADSMQIVQDKVRQYFPLYPSASFSFSQMSMGLGNLNPVDVVVKSDNLELAASTAEQIRDLIKENLPGITEVRTDFTQGLPEFRVVIDRERAYAYNLTMQSIANEISYSVNGLTATQLKRNGSETDVVVILQDEDRSSEFDLRRIFVRNPMGEKISLDNIATIERATGPVSINRENEMRTVHVVGGLKGSYAVSQAETDIKALIDENLQLSDDVFIEYGGDFADLTQMFSQVWLILALAVILVFGVMASLFESFRNPFIVLLSMPLMLIGVVGMYLITGETFSLISAIGMVILAGIVVNNGIVLIQYINLLRSRGLGIKEACIEGGGNRLKPILMTSFTTIFGMIPLAFFGGQGAEQIQPIGQTIIGGMAISTLMTIFFTPVLYALFNREKRKKDVESIENFAEGE</sequence>
<feature type="transmembrane region" description="Helical" evidence="1">
    <location>
        <begin position="880"/>
        <end position="899"/>
    </location>
</feature>
<dbReference type="RefSeq" id="WP_117329911.1">
    <property type="nucleotide sequence ID" value="NZ_QUWK01000005.1"/>
</dbReference>
<organism evidence="2 3">
    <name type="scientific">Sphaerochaeta halotolerans</name>
    <dbReference type="NCBI Taxonomy" id="2293840"/>
    <lineage>
        <taxon>Bacteria</taxon>
        <taxon>Pseudomonadati</taxon>
        <taxon>Spirochaetota</taxon>
        <taxon>Spirochaetia</taxon>
        <taxon>Spirochaetales</taxon>
        <taxon>Sphaerochaetaceae</taxon>
        <taxon>Sphaerochaeta</taxon>
    </lineage>
</organism>
<name>A0A372MH69_9SPIR</name>
<dbReference type="PANTHER" id="PTHR32063:SF0">
    <property type="entry name" value="SWARMING MOTILITY PROTEIN SWRC"/>
    <property type="match status" value="1"/>
</dbReference>
<dbReference type="PRINTS" id="PR00702">
    <property type="entry name" value="ACRIFLAVINRP"/>
</dbReference>
<dbReference type="PANTHER" id="PTHR32063">
    <property type="match status" value="1"/>
</dbReference>
<dbReference type="Gene3D" id="3.30.70.1320">
    <property type="entry name" value="Multidrug efflux transporter AcrB pore domain like"/>
    <property type="match status" value="1"/>
</dbReference>
<feature type="transmembrane region" description="Helical" evidence="1">
    <location>
        <begin position="481"/>
        <end position="503"/>
    </location>
</feature>
<gene>
    <name evidence="2" type="ORF">DYP60_05605</name>
</gene>
<dbReference type="GO" id="GO:0005886">
    <property type="term" value="C:plasma membrane"/>
    <property type="evidence" value="ECO:0007669"/>
    <property type="project" value="TreeGrafter"/>
</dbReference>
<keyword evidence="1" id="KW-1133">Transmembrane helix</keyword>
<feature type="transmembrane region" description="Helical" evidence="1">
    <location>
        <begin position="343"/>
        <end position="363"/>
    </location>
</feature>
<dbReference type="EMBL" id="QUWK01000005">
    <property type="protein sequence ID" value="RFU95102.1"/>
    <property type="molecule type" value="Genomic_DNA"/>
</dbReference>